<dbReference type="GO" id="GO:0005829">
    <property type="term" value="C:cytosol"/>
    <property type="evidence" value="ECO:0007669"/>
    <property type="project" value="TreeGrafter"/>
</dbReference>
<dbReference type="EMBL" id="MLKD01000010">
    <property type="protein sequence ID" value="OQE22255.1"/>
    <property type="molecule type" value="Genomic_DNA"/>
</dbReference>
<dbReference type="InterPro" id="IPR006175">
    <property type="entry name" value="YjgF/YER057c/UK114"/>
</dbReference>
<dbReference type="OrthoDB" id="309640at2759"/>
<gene>
    <name evidence="2" type="ORF">PENSTE_c010G07940</name>
</gene>
<dbReference type="SUPFAM" id="SSF55298">
    <property type="entry name" value="YjgF-like"/>
    <property type="match status" value="1"/>
</dbReference>
<sequence length="133" mass="14358">MSATKVAVLSKDAPAPSPLMSHGIVWNGMVYVSGSLGLDPETGAFVPGDASDRTVQSLRNLEQVLKAAGSDLNKVLKVTIFISSMYHYDKINEGYAKVFTDEIKIKPCRTCIAVAKLPLDAELEIELVATVYI</sequence>
<dbReference type="InterPro" id="IPR006056">
    <property type="entry name" value="RidA"/>
</dbReference>
<comment type="caution">
    <text evidence="2">The sequence shown here is derived from an EMBL/GenBank/DDBJ whole genome shotgun (WGS) entry which is preliminary data.</text>
</comment>
<dbReference type="InterPro" id="IPR035959">
    <property type="entry name" value="RutC-like_sf"/>
</dbReference>
<reference evidence="3" key="1">
    <citation type="journal article" date="2017" name="Nat. Microbiol.">
        <title>Global analysis of biosynthetic gene clusters reveals vast potential of secondary metabolite production in Penicillium species.</title>
        <authorList>
            <person name="Nielsen J.C."/>
            <person name="Grijseels S."/>
            <person name="Prigent S."/>
            <person name="Ji B."/>
            <person name="Dainat J."/>
            <person name="Nielsen K.F."/>
            <person name="Frisvad J.C."/>
            <person name="Workman M."/>
            <person name="Nielsen J."/>
        </authorList>
    </citation>
    <scope>NUCLEOTIDE SEQUENCE [LARGE SCALE GENOMIC DNA]</scope>
    <source>
        <strain evidence="3">IBT 24891</strain>
    </source>
</reference>
<dbReference type="GO" id="GO:0005739">
    <property type="term" value="C:mitochondrion"/>
    <property type="evidence" value="ECO:0007669"/>
    <property type="project" value="TreeGrafter"/>
</dbReference>
<evidence type="ECO:0000256" key="1">
    <source>
        <dbReference type="ARBA" id="ARBA00010552"/>
    </source>
</evidence>
<dbReference type="STRING" id="303698.A0A1V6T7D1"/>
<dbReference type="FunFam" id="3.30.1330.40:FF:000001">
    <property type="entry name" value="L-PSP family endoribonuclease"/>
    <property type="match status" value="1"/>
</dbReference>
<dbReference type="Gene3D" id="3.30.1330.40">
    <property type="entry name" value="RutC-like"/>
    <property type="match status" value="1"/>
</dbReference>
<evidence type="ECO:0000313" key="2">
    <source>
        <dbReference type="EMBL" id="OQE22255.1"/>
    </source>
</evidence>
<dbReference type="AlphaFoldDB" id="A0A1V6T7D1"/>
<accession>A0A1V6T7D1</accession>
<dbReference type="GO" id="GO:0019239">
    <property type="term" value="F:deaminase activity"/>
    <property type="evidence" value="ECO:0007669"/>
    <property type="project" value="TreeGrafter"/>
</dbReference>
<dbReference type="Proteomes" id="UP000191285">
    <property type="component" value="Unassembled WGS sequence"/>
</dbReference>
<dbReference type="CDD" id="cd00448">
    <property type="entry name" value="YjgF_YER057c_UK114_family"/>
    <property type="match status" value="1"/>
</dbReference>
<dbReference type="PANTHER" id="PTHR11803:SF42">
    <property type="entry name" value="MMF1"/>
    <property type="match status" value="1"/>
</dbReference>
<proteinExistence type="inferred from homology"/>
<dbReference type="Pfam" id="PF01042">
    <property type="entry name" value="Ribonuc_L-PSP"/>
    <property type="match status" value="1"/>
</dbReference>
<evidence type="ECO:0000313" key="3">
    <source>
        <dbReference type="Proteomes" id="UP000191285"/>
    </source>
</evidence>
<protein>
    <submittedName>
        <fullName evidence="2">Uncharacterized protein</fullName>
    </submittedName>
</protein>
<keyword evidence="3" id="KW-1185">Reference proteome</keyword>
<name>A0A1V6T7D1_9EURO</name>
<comment type="similarity">
    <text evidence="1">Belongs to the RutC family.</text>
</comment>
<dbReference type="PANTHER" id="PTHR11803">
    <property type="entry name" value="2-IMINOBUTANOATE/2-IMINOPROPANOATE DEAMINASE RIDA"/>
    <property type="match status" value="1"/>
</dbReference>
<organism evidence="2 3">
    <name type="scientific">Penicillium steckii</name>
    <dbReference type="NCBI Taxonomy" id="303698"/>
    <lineage>
        <taxon>Eukaryota</taxon>
        <taxon>Fungi</taxon>
        <taxon>Dikarya</taxon>
        <taxon>Ascomycota</taxon>
        <taxon>Pezizomycotina</taxon>
        <taxon>Eurotiomycetes</taxon>
        <taxon>Eurotiomycetidae</taxon>
        <taxon>Eurotiales</taxon>
        <taxon>Aspergillaceae</taxon>
        <taxon>Penicillium</taxon>
    </lineage>
</organism>
<dbReference type="NCBIfam" id="TIGR00004">
    <property type="entry name" value="Rid family detoxifying hydrolase"/>
    <property type="match status" value="1"/>
</dbReference>